<dbReference type="EMBL" id="KB007916">
    <property type="protein sequence ID" value="ELR20449.1"/>
    <property type="molecule type" value="Genomic_DNA"/>
</dbReference>
<dbReference type="PROSITE" id="PS50082">
    <property type="entry name" value="WD_REPEATS_2"/>
    <property type="match status" value="2"/>
</dbReference>
<dbReference type="KEGG" id="acan:ACA1_205670"/>
<dbReference type="Proteomes" id="UP000011083">
    <property type="component" value="Unassembled WGS sequence"/>
</dbReference>
<evidence type="ECO:0000313" key="6">
    <source>
        <dbReference type="EMBL" id="ELR20449.1"/>
    </source>
</evidence>
<dbReference type="VEuPathDB" id="AmoebaDB:ACA1_205670"/>
<evidence type="ECO:0000256" key="2">
    <source>
        <dbReference type="ARBA" id="ARBA00022574"/>
    </source>
</evidence>
<keyword evidence="2 4" id="KW-0853">WD repeat</keyword>
<dbReference type="InterPro" id="IPR040323">
    <property type="entry name" value="EIPR1"/>
</dbReference>
<proteinExistence type="inferred from homology"/>
<dbReference type="InterPro" id="IPR001680">
    <property type="entry name" value="WD40_rpt"/>
</dbReference>
<dbReference type="RefSeq" id="XP_004367474.1">
    <property type="nucleotide sequence ID" value="XM_004367417.1"/>
</dbReference>
<keyword evidence="3" id="KW-0677">Repeat</keyword>
<protein>
    <submittedName>
        <fullName evidence="6">WD domain, Gbeta repeat domain containing protein</fullName>
    </submittedName>
</protein>
<dbReference type="InterPro" id="IPR015943">
    <property type="entry name" value="WD40/YVTN_repeat-like_dom_sf"/>
</dbReference>
<evidence type="ECO:0000259" key="5">
    <source>
        <dbReference type="Pfam" id="PF23609"/>
    </source>
</evidence>
<accession>L8H4I4</accession>
<dbReference type="Gene3D" id="2.130.10.10">
    <property type="entry name" value="YVTN repeat-like/Quinoprotein amine dehydrogenase"/>
    <property type="match status" value="1"/>
</dbReference>
<feature type="non-terminal residue" evidence="6">
    <location>
        <position position="484"/>
    </location>
</feature>
<feature type="repeat" description="WD" evidence="4">
    <location>
        <begin position="184"/>
        <end position="219"/>
    </location>
</feature>
<dbReference type="InterPro" id="IPR059104">
    <property type="entry name" value="Beta-prop_EIPR1-like"/>
</dbReference>
<dbReference type="PANTHER" id="PTHR14205:SF15">
    <property type="entry name" value="EARP AND GARP COMPLEX-INTERACTING PROTEIN 1"/>
    <property type="match status" value="1"/>
</dbReference>
<feature type="repeat" description="WD" evidence="4">
    <location>
        <begin position="228"/>
        <end position="259"/>
    </location>
</feature>
<evidence type="ECO:0000313" key="7">
    <source>
        <dbReference type="Proteomes" id="UP000011083"/>
    </source>
</evidence>
<dbReference type="STRING" id="1257118.L8H4I4"/>
<dbReference type="OrthoDB" id="361494at2759"/>
<gene>
    <name evidence="6" type="ORF">ACA1_205670</name>
</gene>
<evidence type="ECO:0000256" key="1">
    <source>
        <dbReference type="ARBA" id="ARBA00005672"/>
    </source>
</evidence>
<name>L8H4I4_ACACF</name>
<dbReference type="Pfam" id="PF23609">
    <property type="entry name" value="Beta-prop_EIPR1"/>
    <property type="match status" value="1"/>
</dbReference>
<dbReference type="InterPro" id="IPR036322">
    <property type="entry name" value="WD40_repeat_dom_sf"/>
</dbReference>
<dbReference type="GeneID" id="14921305"/>
<evidence type="ECO:0000256" key="3">
    <source>
        <dbReference type="ARBA" id="ARBA00022737"/>
    </source>
</evidence>
<dbReference type="PROSITE" id="PS50294">
    <property type="entry name" value="WD_REPEATS_REGION"/>
    <property type="match status" value="1"/>
</dbReference>
<dbReference type="AlphaFoldDB" id="L8H4I4"/>
<keyword evidence="7" id="KW-1185">Reference proteome</keyword>
<dbReference type="SUPFAM" id="SSF50978">
    <property type="entry name" value="WD40 repeat-like"/>
    <property type="match status" value="1"/>
</dbReference>
<reference evidence="6 7" key="1">
    <citation type="journal article" date="2013" name="Genome Biol.">
        <title>Genome of Acanthamoeba castellanii highlights extensive lateral gene transfer and early evolution of tyrosine kinase signaling.</title>
        <authorList>
            <person name="Clarke M."/>
            <person name="Lohan A.J."/>
            <person name="Liu B."/>
            <person name="Lagkouvardos I."/>
            <person name="Roy S."/>
            <person name="Zafar N."/>
            <person name="Bertelli C."/>
            <person name="Schilde C."/>
            <person name="Kianianmomeni A."/>
            <person name="Burglin T.R."/>
            <person name="Frech C."/>
            <person name="Turcotte B."/>
            <person name="Kopec K.O."/>
            <person name="Synnott J.M."/>
            <person name="Choo C."/>
            <person name="Paponov I."/>
            <person name="Finkler A."/>
            <person name="Soon Heng Tan C."/>
            <person name="Hutchins A.P."/>
            <person name="Weinmeier T."/>
            <person name="Rattei T."/>
            <person name="Chu J.S."/>
            <person name="Gimenez G."/>
            <person name="Irimia M."/>
            <person name="Rigden D.J."/>
            <person name="Fitzpatrick D.A."/>
            <person name="Lorenzo-Morales J."/>
            <person name="Bateman A."/>
            <person name="Chiu C.H."/>
            <person name="Tang P."/>
            <person name="Hegemann P."/>
            <person name="Fromm H."/>
            <person name="Raoult D."/>
            <person name="Greub G."/>
            <person name="Miranda-Saavedra D."/>
            <person name="Chen N."/>
            <person name="Nash P."/>
            <person name="Ginger M.L."/>
            <person name="Horn M."/>
            <person name="Schaap P."/>
            <person name="Caler L."/>
            <person name="Loftus B."/>
        </authorList>
    </citation>
    <scope>NUCLEOTIDE SEQUENCE [LARGE SCALE GENOMIC DNA]</scope>
    <source>
        <strain evidence="6 7">Neff</strain>
    </source>
</reference>
<organism evidence="6 7">
    <name type="scientific">Acanthamoeba castellanii (strain ATCC 30010 / Neff)</name>
    <dbReference type="NCBI Taxonomy" id="1257118"/>
    <lineage>
        <taxon>Eukaryota</taxon>
        <taxon>Amoebozoa</taxon>
        <taxon>Discosea</taxon>
        <taxon>Longamoebia</taxon>
        <taxon>Centramoebida</taxon>
        <taxon>Acanthamoebidae</taxon>
        <taxon>Acanthamoeba</taxon>
    </lineage>
</organism>
<dbReference type="SMART" id="SM00320">
    <property type="entry name" value="WD40"/>
    <property type="match status" value="4"/>
</dbReference>
<dbReference type="PANTHER" id="PTHR14205">
    <property type="entry name" value="WD-REPEAT PROTEIN"/>
    <property type="match status" value="1"/>
</dbReference>
<comment type="similarity">
    <text evidence="1">Belongs to the WD repeat EIPR1 family.</text>
</comment>
<feature type="domain" description="EIPR1-like beta-propeller" evidence="5">
    <location>
        <begin position="136"/>
        <end position="258"/>
    </location>
</feature>
<evidence type="ECO:0000256" key="4">
    <source>
        <dbReference type="PROSITE-ProRule" id="PRU00221"/>
    </source>
</evidence>
<dbReference type="GO" id="GO:0016567">
    <property type="term" value="P:protein ubiquitination"/>
    <property type="evidence" value="ECO:0007669"/>
    <property type="project" value="TreeGrafter"/>
</dbReference>
<sequence length="484" mass="53838">WSRLSARTRHSFLHLTSPTQHPIVIRTLTFEGPLWDIAWRDTFLICASSQGKITMTILGTENALPPQELTCPSVNDEELDLVELAEGRVWVGDEATRVRRVALHPRLATTSTLLSAQCSAVQIWDIANSDAPLLAKRVSKDLVLCAEWDPHNDKIFGVAGQRGTMKLLDARDGSSEYSCVWVKRQAHAAPIRAMKWNPCVPHWIATGGEEGLVKLWDLRYGARPVCTIHGHTGPVNSVDWNAAHPDLLVSGGSDRSLRVTSLTADNLAVIGSMSCGTLTDQITQGQSFLRKQYSDKPPSDEEILGLLGTHVESFISLSAHVNRAYLNALFRQEAWDAFYILATELAHKAKGFEFETYVNNFMRDVVFPAFSNYLDSCLEPKAKLPAKRECIKKIASFDLNITLGADISYLTQLLPSVVKNVWKSIRKDIEKANRKEADKKKAVAFAKNMLADLEDIMAGKSFKTDAIEYEVKKVTDGLVDFISQ</sequence>